<keyword evidence="1" id="KW-0472">Membrane</keyword>
<reference evidence="2" key="1">
    <citation type="submission" date="2016-06" db="EMBL/GenBank/DDBJ databases">
        <title>Draft Genome sequence of the fungus Inonotus baumii.</title>
        <authorList>
            <person name="Zhu H."/>
            <person name="Lin W."/>
        </authorList>
    </citation>
    <scope>NUCLEOTIDE SEQUENCE</scope>
    <source>
        <strain evidence="2">821</strain>
    </source>
</reference>
<protein>
    <submittedName>
        <fullName evidence="2">Uncharacterized protein</fullName>
    </submittedName>
</protein>
<sequence length="195" mass="21313">MLRVLALYSQKAAFTLGLSDFLTVSVHIGSRRLAEGITLCTRSAAAPWVEGMVVWLVPMTYGVLLMVLALQKAAEYWKMSAGLRGFKLVKVLIRDQVVYFGVVITCSLFAILSYKIQISNAFLSEIFESLGDPCLLSLLGSRMLVNLKEAAEQGQNVGTSYRMTASTMSEMDFCADPTSTQRLGEADQVGKHGEA</sequence>
<accession>A0A9Q5HW79</accession>
<dbReference type="AlphaFoldDB" id="A0A9Q5HW79"/>
<dbReference type="Proteomes" id="UP000757232">
    <property type="component" value="Unassembled WGS sequence"/>
</dbReference>
<keyword evidence="3" id="KW-1185">Reference proteome</keyword>
<feature type="transmembrane region" description="Helical" evidence="1">
    <location>
        <begin position="52"/>
        <end position="70"/>
    </location>
</feature>
<keyword evidence="1" id="KW-0812">Transmembrane</keyword>
<dbReference type="EMBL" id="LNZH02000194">
    <property type="protein sequence ID" value="OCB87143.1"/>
    <property type="molecule type" value="Genomic_DNA"/>
</dbReference>
<evidence type="ECO:0000313" key="2">
    <source>
        <dbReference type="EMBL" id="OCB87143.1"/>
    </source>
</evidence>
<organism evidence="2 3">
    <name type="scientific">Sanghuangporus baumii</name>
    <name type="common">Phellinus baumii</name>
    <dbReference type="NCBI Taxonomy" id="108892"/>
    <lineage>
        <taxon>Eukaryota</taxon>
        <taxon>Fungi</taxon>
        <taxon>Dikarya</taxon>
        <taxon>Basidiomycota</taxon>
        <taxon>Agaricomycotina</taxon>
        <taxon>Agaricomycetes</taxon>
        <taxon>Hymenochaetales</taxon>
        <taxon>Hymenochaetaceae</taxon>
        <taxon>Sanghuangporus</taxon>
    </lineage>
</organism>
<gene>
    <name evidence="2" type="ORF">A7U60_g5657</name>
</gene>
<proteinExistence type="predicted"/>
<feature type="transmembrane region" description="Helical" evidence="1">
    <location>
        <begin position="91"/>
        <end position="114"/>
    </location>
</feature>
<evidence type="ECO:0000313" key="3">
    <source>
        <dbReference type="Proteomes" id="UP000757232"/>
    </source>
</evidence>
<name>A0A9Q5HW79_SANBA</name>
<keyword evidence="1" id="KW-1133">Transmembrane helix</keyword>
<comment type="caution">
    <text evidence="2">The sequence shown here is derived from an EMBL/GenBank/DDBJ whole genome shotgun (WGS) entry which is preliminary data.</text>
</comment>
<evidence type="ECO:0000256" key="1">
    <source>
        <dbReference type="SAM" id="Phobius"/>
    </source>
</evidence>
<dbReference type="OrthoDB" id="3256360at2759"/>